<evidence type="ECO:0000313" key="2">
    <source>
        <dbReference type="Proteomes" id="UP001148662"/>
    </source>
</evidence>
<protein>
    <submittedName>
        <fullName evidence="1">Uncharacterized protein</fullName>
    </submittedName>
</protein>
<name>A0ACC1RSR0_9APHY</name>
<sequence>MEMAYPAYDTYNTQVGFPISRRPSAYSHPGDYAYDPAMTTGGVYDTYPATSYSAYAPSRQLSQYNGYGTHYDDYHNMHDGYYDETAAYSTPWTPGMSRRRRHSSVSMRSRPTLDSFRRLSSVLIKFRRKGGFRNGISLGEAMANVRLSGNDDYTFHDLNVDSRGRIILKIRWSGYTSMTYEIPVDGYEGRVQLQTIARRIARACVHFLQANMIPISWDRVILYHLEEISVDHRSSSDFSAHPKLYHILFKDDTDMSHVVLKLIISVAAICVSFNDNVVILILKCELTHPNECILQVMPKPTTMMSRSIATPAGGYYLAHGAPHLSIYGEKSSLHMQRTQDGISRVSSNLDDLENEKERRMQGDARRMRDEHSIKL</sequence>
<accession>A0ACC1RSR0</accession>
<evidence type="ECO:0000313" key="1">
    <source>
        <dbReference type="EMBL" id="KAJ3525616.1"/>
    </source>
</evidence>
<proteinExistence type="predicted"/>
<comment type="caution">
    <text evidence="1">The sequence shown here is derived from an EMBL/GenBank/DDBJ whole genome shotgun (WGS) entry which is preliminary data.</text>
</comment>
<dbReference type="EMBL" id="JANHOG010002233">
    <property type="protein sequence ID" value="KAJ3525616.1"/>
    <property type="molecule type" value="Genomic_DNA"/>
</dbReference>
<keyword evidence="2" id="KW-1185">Reference proteome</keyword>
<gene>
    <name evidence="1" type="ORF">NM688_g8377</name>
</gene>
<dbReference type="Proteomes" id="UP001148662">
    <property type="component" value="Unassembled WGS sequence"/>
</dbReference>
<organism evidence="1 2">
    <name type="scientific">Phlebia brevispora</name>
    <dbReference type="NCBI Taxonomy" id="194682"/>
    <lineage>
        <taxon>Eukaryota</taxon>
        <taxon>Fungi</taxon>
        <taxon>Dikarya</taxon>
        <taxon>Basidiomycota</taxon>
        <taxon>Agaricomycotina</taxon>
        <taxon>Agaricomycetes</taxon>
        <taxon>Polyporales</taxon>
        <taxon>Meruliaceae</taxon>
        <taxon>Phlebia</taxon>
    </lineage>
</organism>
<reference evidence="1" key="1">
    <citation type="submission" date="2022-07" db="EMBL/GenBank/DDBJ databases">
        <title>Genome Sequence of Phlebia brevispora.</title>
        <authorList>
            <person name="Buettner E."/>
        </authorList>
    </citation>
    <scope>NUCLEOTIDE SEQUENCE</scope>
    <source>
        <strain evidence="1">MPL23</strain>
    </source>
</reference>